<dbReference type="Proteomes" id="UP000193208">
    <property type="component" value="Unassembled WGS sequence"/>
</dbReference>
<dbReference type="InterPro" id="IPR008964">
    <property type="entry name" value="Invasin/intimin_cell_adhesion"/>
</dbReference>
<name>A0A1X3A1S3_BIFAD</name>
<gene>
    <name evidence="3" type="ORF">AL0467_0959</name>
</gene>
<feature type="domain" description="BIG2" evidence="2">
    <location>
        <begin position="116"/>
        <end position="193"/>
    </location>
</feature>
<accession>A0A1X3A1S3</accession>
<dbReference type="Gene3D" id="6.10.140.1630">
    <property type="match status" value="1"/>
</dbReference>
<feature type="compositionally biased region" description="Low complexity" evidence="1">
    <location>
        <begin position="45"/>
        <end position="65"/>
    </location>
</feature>
<dbReference type="InterPro" id="IPR003343">
    <property type="entry name" value="Big_2"/>
</dbReference>
<evidence type="ECO:0000313" key="4">
    <source>
        <dbReference type="Proteomes" id="UP000193208"/>
    </source>
</evidence>
<dbReference type="Pfam" id="PF01391">
    <property type="entry name" value="Collagen"/>
    <property type="match status" value="1"/>
</dbReference>
<evidence type="ECO:0000256" key="1">
    <source>
        <dbReference type="SAM" id="MobiDB-lite"/>
    </source>
</evidence>
<sequence length="412" mass="42804">MTVDTKKIVRVDGLARAITASLNATIGKAGSIQGPKGEKGEKGDIGPAGPQGPQGLQGLRGIQGPKGDRGEAGTVTPAAAIADLTAAPTAGDFNALLEALRAAGLMARSTPAPKVPVKSISISPSSPTVKEHGTLRLSATVKPDNATDRTVSWSSGDKLTATVTSDGTVTGIKQGTTSITATANDGSKVSSTVTLTVTSVPAQTETVDVFIGDSTTAIWDAAPVDKNWTTLIANADGVGNVNVAVSGAGFLNDAGKKHAYPDQVTTAIGKTQGKTVRRVFLVGLSNDQAYIKSGMDAEINAMTKTATMIKSAWPGAQLIYIVEVAPQTTSSQSMLKSFSSVINQTYTLFESEGFEVARDWFDWLPDGKANGYLYDSMHANAKGMNVAAHKIREWVNTLSGPKINGEIPAWSE</sequence>
<protein>
    <submittedName>
        <fullName evidence="3">Bacterial group 2 Ig-like protein</fullName>
    </submittedName>
</protein>
<dbReference type="EMBL" id="LNKI01000002">
    <property type="protein sequence ID" value="OSH00561.1"/>
    <property type="molecule type" value="Genomic_DNA"/>
</dbReference>
<dbReference type="InterPro" id="IPR036514">
    <property type="entry name" value="SGNH_hydro_sf"/>
</dbReference>
<dbReference type="SUPFAM" id="SSF52266">
    <property type="entry name" value="SGNH hydrolase"/>
    <property type="match status" value="1"/>
</dbReference>
<dbReference type="SUPFAM" id="SSF49373">
    <property type="entry name" value="Invasin/intimin cell-adhesion fragments"/>
    <property type="match status" value="1"/>
</dbReference>
<dbReference type="Pfam" id="PF02368">
    <property type="entry name" value="Big_2"/>
    <property type="match status" value="1"/>
</dbReference>
<evidence type="ECO:0000259" key="2">
    <source>
        <dbReference type="SMART" id="SM00635"/>
    </source>
</evidence>
<dbReference type="CDD" id="cd00229">
    <property type="entry name" value="SGNH_hydrolase"/>
    <property type="match status" value="1"/>
</dbReference>
<reference evidence="3 4" key="1">
    <citation type="journal article" date="2016" name="Sci. Rep.">
        <title>Evaluation of genetic diversity among strains of the human gut commensal Bifidobacterium adolescentis.</title>
        <authorList>
            <person name="Duranti S."/>
            <person name="Milani C."/>
            <person name="Lugli G.A."/>
            <person name="Mancabelli L."/>
            <person name="Turroni F."/>
            <person name="Ferrario C."/>
            <person name="Mangifesta M."/>
            <person name="Viappiani A."/>
            <person name="Sanchez B."/>
            <person name="Margolles A."/>
            <person name="van Sinderen D."/>
            <person name="Ventura M."/>
        </authorList>
    </citation>
    <scope>NUCLEOTIDE SEQUENCE [LARGE SCALE GENOMIC DNA]</scope>
    <source>
        <strain evidence="3 4">AL46-7</strain>
    </source>
</reference>
<feature type="region of interest" description="Disordered" evidence="1">
    <location>
        <begin position="28"/>
        <end position="73"/>
    </location>
</feature>
<dbReference type="SMART" id="SM00635">
    <property type="entry name" value="BID_2"/>
    <property type="match status" value="1"/>
</dbReference>
<proteinExistence type="predicted"/>
<organism evidence="3 4">
    <name type="scientific">Bifidobacterium adolescentis</name>
    <dbReference type="NCBI Taxonomy" id="1680"/>
    <lineage>
        <taxon>Bacteria</taxon>
        <taxon>Bacillati</taxon>
        <taxon>Actinomycetota</taxon>
        <taxon>Actinomycetes</taxon>
        <taxon>Bifidobacteriales</taxon>
        <taxon>Bifidobacteriaceae</taxon>
        <taxon>Bifidobacterium</taxon>
    </lineage>
</organism>
<dbReference type="RefSeq" id="WP_085381820.1">
    <property type="nucleotide sequence ID" value="NZ_LNKI01000002.1"/>
</dbReference>
<dbReference type="Gene3D" id="3.40.50.1110">
    <property type="entry name" value="SGNH hydrolase"/>
    <property type="match status" value="1"/>
</dbReference>
<evidence type="ECO:0000313" key="3">
    <source>
        <dbReference type="EMBL" id="OSH00561.1"/>
    </source>
</evidence>
<dbReference type="Gene3D" id="2.60.40.1080">
    <property type="match status" value="1"/>
</dbReference>
<dbReference type="AlphaFoldDB" id="A0A1X3A1S3"/>
<comment type="caution">
    <text evidence="3">The sequence shown here is derived from an EMBL/GenBank/DDBJ whole genome shotgun (WGS) entry which is preliminary data.</text>
</comment>
<dbReference type="InterPro" id="IPR008160">
    <property type="entry name" value="Collagen"/>
</dbReference>